<proteinExistence type="predicted"/>
<dbReference type="Gene3D" id="3.40.50.1460">
    <property type="match status" value="1"/>
</dbReference>
<feature type="domain" description="Peptidase C14 caspase" evidence="1">
    <location>
        <begin position="2"/>
        <end position="132"/>
    </location>
</feature>
<gene>
    <name evidence="2" type="ORF">IRZ65_20890</name>
</gene>
<organism evidence="2 3">
    <name type="scientific">Pseudomonas luteola</name>
    <dbReference type="NCBI Taxonomy" id="47886"/>
    <lineage>
        <taxon>Bacteria</taxon>
        <taxon>Pseudomonadati</taxon>
        <taxon>Pseudomonadota</taxon>
        <taxon>Gammaproteobacteria</taxon>
        <taxon>Pseudomonadales</taxon>
        <taxon>Pseudomonadaceae</taxon>
        <taxon>Pseudomonas</taxon>
    </lineage>
</organism>
<name>A0ABS0FS26_PSELU</name>
<dbReference type="EMBL" id="JADMCD010000014">
    <property type="protein sequence ID" value="MBF8643131.1"/>
    <property type="molecule type" value="Genomic_DNA"/>
</dbReference>
<evidence type="ECO:0000259" key="1">
    <source>
        <dbReference type="Pfam" id="PF00656"/>
    </source>
</evidence>
<reference evidence="2 3" key="1">
    <citation type="submission" date="2020-10" db="EMBL/GenBank/DDBJ databases">
        <title>Genome sequences of Pseudomonas isolates.</title>
        <authorList>
            <person name="Wessels L."/>
            <person name="Reich F."/>
            <person name="Hammerl J."/>
        </authorList>
    </citation>
    <scope>NUCLEOTIDE SEQUENCE [LARGE SCALE GENOMIC DNA]</scope>
    <source>
        <strain evidence="2 3">20-MO00624-0</strain>
    </source>
</reference>
<accession>A0ABS0FS26</accession>
<dbReference type="Pfam" id="PF00656">
    <property type="entry name" value="Peptidase_C14"/>
    <property type="match status" value="1"/>
</dbReference>
<dbReference type="SUPFAM" id="SSF52129">
    <property type="entry name" value="Caspase-like"/>
    <property type="match status" value="1"/>
</dbReference>
<protein>
    <submittedName>
        <fullName evidence="2">Caspase family protein</fullName>
    </submittedName>
</protein>
<keyword evidence="3" id="KW-1185">Reference proteome</keyword>
<dbReference type="Proteomes" id="UP000626180">
    <property type="component" value="Unassembled WGS sequence"/>
</dbReference>
<comment type="caution">
    <text evidence="2">The sequence shown here is derived from an EMBL/GenBank/DDBJ whole genome shotgun (WGS) entry which is preliminary data.</text>
</comment>
<dbReference type="RefSeq" id="WP_196122197.1">
    <property type="nucleotide sequence ID" value="NZ_JADMCD010000014.1"/>
</dbReference>
<dbReference type="InterPro" id="IPR011600">
    <property type="entry name" value="Pept_C14_caspase"/>
</dbReference>
<dbReference type="InterPro" id="IPR029030">
    <property type="entry name" value="Caspase-like_dom_sf"/>
</dbReference>
<evidence type="ECO:0000313" key="2">
    <source>
        <dbReference type="EMBL" id="MBF8643131.1"/>
    </source>
</evidence>
<sequence length="599" mass="67102">MKLCLTIGVSEAPPLSNLPGAITAAHEMAEWAKQAGFTTQLVTDENNYPVTIARICKTLKKMLASGREVDLFILHFAGHGFRSGAEQNVWVLSDWHKEMRVISVEALKRQLYRYGIKNLSIFSDACRSQPSDAETADIFGDPVLPRGPYEAVAPIIDRFNAVADGQQAYMLNGDSNAPPRCVFSTVLLEGLTGLREDAFDRHQQDCVIPESLALFSKKRLEEIGKEYDLRLSPDYATGIPREHAVYFRRNGGPSFISLPKWPAPVSGQAKDDKSIEISLPEWPAPVLAQIEDDKSIEDFFDNKNIERERKFRSLENHMQESLSLPDSRPNFNLAIGGKRPKKVWSSSAVIQLSTDYPRETYQVDTKESNAVQILIEFEDGVFASAVVFRSLITVLSRDQTGQINWTCVSMTSAEKSLSISTAVIADFQMGNLSARQADRIAIKHLDRQHPNPTLGTIASYLYDFTGDIDSIRRMASHYCGFRLAIPFDMAFMGMLSFKVTRLSGTSVEVPPVRARQQSPLNDRLPSWLTGSTYGRLGQTAGLWPWLRQGWAFIEDPEPQEKAVVEKLGLRAISKFLLPSQFSSFTEKGGRLLIRQFHME</sequence>
<evidence type="ECO:0000313" key="3">
    <source>
        <dbReference type="Proteomes" id="UP000626180"/>
    </source>
</evidence>